<reference evidence="2 3" key="1">
    <citation type="journal article" date="2008" name="Int. J. Syst. Evol. Microbiol.">
        <title>Nocardioides daphniae sp. nov., isolated from Daphnia cucullata (Crustacea: Cladocera).</title>
        <authorList>
            <person name="Toth E.M."/>
            <person name="Keki Z."/>
            <person name="Homonnay Z.G."/>
            <person name="Borsodi A.K."/>
            <person name="Marialigeti K."/>
            <person name="Schumann P."/>
        </authorList>
    </citation>
    <scope>NUCLEOTIDE SEQUENCE [LARGE SCALE GENOMIC DNA]</scope>
    <source>
        <strain evidence="2 3">JCM 16608</strain>
    </source>
</reference>
<proteinExistence type="predicted"/>
<organism evidence="2 3">
    <name type="scientific">Nocardioides daphniae</name>
    <dbReference type="NCBI Taxonomy" id="402297"/>
    <lineage>
        <taxon>Bacteria</taxon>
        <taxon>Bacillati</taxon>
        <taxon>Actinomycetota</taxon>
        <taxon>Actinomycetes</taxon>
        <taxon>Propionibacteriales</taxon>
        <taxon>Nocardioidaceae</taxon>
        <taxon>Nocardioides</taxon>
    </lineage>
</organism>
<feature type="region of interest" description="Disordered" evidence="1">
    <location>
        <begin position="249"/>
        <end position="313"/>
    </location>
</feature>
<dbReference type="KEGG" id="ndp:E2C04_01330"/>
<protein>
    <submittedName>
        <fullName evidence="2">DUF429 domain-containing protein</fullName>
    </submittedName>
</protein>
<name>A0A4P7U7X0_9ACTN</name>
<dbReference type="RefSeq" id="WP_135831229.1">
    <property type="nucleotide sequence ID" value="NZ_CP038462.1"/>
</dbReference>
<evidence type="ECO:0000256" key="1">
    <source>
        <dbReference type="SAM" id="MobiDB-lite"/>
    </source>
</evidence>
<feature type="compositionally biased region" description="Polar residues" evidence="1">
    <location>
        <begin position="298"/>
        <end position="313"/>
    </location>
</feature>
<accession>A0A4P7U7X0</accession>
<dbReference type="OrthoDB" id="9801824at2"/>
<evidence type="ECO:0000313" key="3">
    <source>
        <dbReference type="Proteomes" id="UP000297025"/>
    </source>
</evidence>
<dbReference type="AlphaFoldDB" id="A0A4P7U7X0"/>
<dbReference type="Pfam" id="PF04250">
    <property type="entry name" value="DUF429"/>
    <property type="match status" value="1"/>
</dbReference>
<dbReference type="EMBL" id="CP038462">
    <property type="protein sequence ID" value="QCC76180.1"/>
    <property type="molecule type" value="Genomic_DNA"/>
</dbReference>
<dbReference type="Proteomes" id="UP000297025">
    <property type="component" value="Chromosome"/>
</dbReference>
<evidence type="ECO:0000313" key="2">
    <source>
        <dbReference type="EMBL" id="QCC76180.1"/>
    </source>
</evidence>
<gene>
    <name evidence="2" type="ORF">E2C04_01330</name>
</gene>
<sequence length="313" mass="33632">MHFVGIDLAWGERNPTGLAVLDAEGRLVHVSTVVTDDEVVAALAPFTEGPCLVAVDAPLIVTNPTGNRAAEAALNKDFAPFDAGAHPTNTGRAEFAGRPRAARIASRLGLDMNPRSGRARRAIEVYPHPATVALFRLGRTLKYKSKSGRSLEQLRAELLVLMGLMESLSGADPRLVLDGEAGGEAWRGLRTTVERAQRKSELRVAEDQVDAVLCAYVALFATTHPERTTTYGTFEQGYVVTPTLTRPTWCPRGAGRPPTPRRARSPTATQMPMQRTPALPYAATPSSCPRCGARPRTSCRSCGRCSTTPASTT</sequence>
<dbReference type="InterPro" id="IPR007362">
    <property type="entry name" value="DUF429"/>
</dbReference>